<dbReference type="PANTHER" id="PTHR11006:SF53">
    <property type="entry name" value="PROTEIN ARGININE N-METHYLTRANSFERASE 3"/>
    <property type="match status" value="1"/>
</dbReference>
<evidence type="ECO:0000259" key="8">
    <source>
        <dbReference type="Pfam" id="PF22528"/>
    </source>
</evidence>
<keyword evidence="3 6" id="KW-0808">Transferase</keyword>
<dbReference type="GO" id="GO:0032259">
    <property type="term" value="P:methylation"/>
    <property type="evidence" value="ECO:0007669"/>
    <property type="project" value="UniProtKB-KW"/>
</dbReference>
<dbReference type="InterPro" id="IPR041698">
    <property type="entry name" value="Methyltransf_25"/>
</dbReference>
<reference evidence="9" key="2">
    <citation type="submission" date="2021-05" db="EMBL/GenBank/DDBJ databases">
        <authorList>
            <person name="Pain A."/>
        </authorList>
    </citation>
    <scope>NUCLEOTIDE SEQUENCE</scope>
    <source>
        <strain evidence="9">1802A</strain>
    </source>
</reference>
<feature type="domain" description="Protein arginine N-methyltransferase" evidence="8">
    <location>
        <begin position="188"/>
        <end position="348"/>
    </location>
</feature>
<comment type="catalytic activity">
    <reaction evidence="5">
        <text>L-arginyl-[protein] + S-adenosyl-L-methionine = N(omega)-methyl-L-arginyl-[protein] + S-adenosyl-L-homocysteine + H(+)</text>
        <dbReference type="Rhea" id="RHEA:48100"/>
        <dbReference type="Rhea" id="RHEA-COMP:10532"/>
        <dbReference type="Rhea" id="RHEA-COMP:11990"/>
        <dbReference type="ChEBI" id="CHEBI:15378"/>
        <dbReference type="ChEBI" id="CHEBI:29965"/>
        <dbReference type="ChEBI" id="CHEBI:57856"/>
        <dbReference type="ChEBI" id="CHEBI:59789"/>
        <dbReference type="ChEBI" id="CHEBI:65280"/>
    </reaction>
    <physiologicalReaction direction="left-to-right" evidence="5">
        <dbReference type="Rhea" id="RHEA:48101"/>
    </physiologicalReaction>
</comment>
<accession>A0AAD9LI79</accession>
<evidence type="ECO:0000256" key="5">
    <source>
        <dbReference type="ARBA" id="ARBA00049303"/>
    </source>
</evidence>
<dbReference type="SUPFAM" id="SSF53335">
    <property type="entry name" value="S-adenosyl-L-methionine-dependent methyltransferases"/>
    <property type="match status" value="1"/>
</dbReference>
<reference evidence="9" key="1">
    <citation type="journal article" date="2014" name="Nucleic Acids Res.">
        <title>The evolutionary dynamics of variant antigen genes in Babesia reveal a history of genomic innovation underlying host-parasite interaction.</title>
        <authorList>
            <person name="Jackson A.P."/>
            <person name="Otto T.D."/>
            <person name="Darby A."/>
            <person name="Ramaprasad A."/>
            <person name="Xia D."/>
            <person name="Echaide I.E."/>
            <person name="Farber M."/>
            <person name="Gahlot S."/>
            <person name="Gamble J."/>
            <person name="Gupta D."/>
            <person name="Gupta Y."/>
            <person name="Jackson L."/>
            <person name="Malandrin L."/>
            <person name="Malas T.B."/>
            <person name="Moussa E."/>
            <person name="Nair M."/>
            <person name="Reid A.J."/>
            <person name="Sanders M."/>
            <person name="Sharma J."/>
            <person name="Tracey A."/>
            <person name="Quail M.A."/>
            <person name="Weir W."/>
            <person name="Wastling J.M."/>
            <person name="Hall N."/>
            <person name="Willadsen P."/>
            <person name="Lingelbach K."/>
            <person name="Shiels B."/>
            <person name="Tait A."/>
            <person name="Berriman M."/>
            <person name="Allred D.R."/>
            <person name="Pain A."/>
        </authorList>
    </citation>
    <scope>NUCLEOTIDE SEQUENCE</scope>
    <source>
        <strain evidence="9">1802A</strain>
    </source>
</reference>
<dbReference type="AlphaFoldDB" id="A0AAD9LI79"/>
<keyword evidence="2 6" id="KW-0489">Methyltransferase</keyword>
<evidence type="ECO:0000256" key="2">
    <source>
        <dbReference type="ARBA" id="ARBA00022603"/>
    </source>
</evidence>
<evidence type="ECO:0000313" key="10">
    <source>
        <dbReference type="Proteomes" id="UP001195914"/>
    </source>
</evidence>
<comment type="caution">
    <text evidence="9">The sequence shown here is derived from an EMBL/GenBank/DDBJ whole genome shotgun (WGS) entry which is preliminary data.</text>
</comment>
<dbReference type="InterPro" id="IPR025799">
    <property type="entry name" value="Arg_MeTrfase"/>
</dbReference>
<dbReference type="GO" id="GO:0042054">
    <property type="term" value="F:histone methyltransferase activity"/>
    <property type="evidence" value="ECO:0007669"/>
    <property type="project" value="TreeGrafter"/>
</dbReference>
<evidence type="ECO:0000256" key="6">
    <source>
        <dbReference type="PROSITE-ProRule" id="PRU01015"/>
    </source>
</evidence>
<dbReference type="FunFam" id="3.40.50.150:FF:000003">
    <property type="entry name" value="Blast:Protein arginine N-methyltransferase 1"/>
    <property type="match status" value="1"/>
</dbReference>
<evidence type="ECO:0000313" key="9">
    <source>
        <dbReference type="EMBL" id="KAK1937613.1"/>
    </source>
</evidence>
<dbReference type="Pfam" id="PF13649">
    <property type="entry name" value="Methyltransf_25"/>
    <property type="match status" value="1"/>
</dbReference>
<dbReference type="InterPro" id="IPR055135">
    <property type="entry name" value="PRMT_dom"/>
</dbReference>
<keyword evidence="10" id="KW-1185">Reference proteome</keyword>
<evidence type="ECO:0000256" key="1">
    <source>
        <dbReference type="ARBA" id="ARBA00011925"/>
    </source>
</evidence>
<dbReference type="InterPro" id="IPR029063">
    <property type="entry name" value="SAM-dependent_MTases_sf"/>
</dbReference>
<gene>
    <name evidence="9" type="ORF">X943_003323</name>
</gene>
<organism evidence="9 10">
    <name type="scientific">Babesia divergens</name>
    <dbReference type="NCBI Taxonomy" id="32595"/>
    <lineage>
        <taxon>Eukaryota</taxon>
        <taxon>Sar</taxon>
        <taxon>Alveolata</taxon>
        <taxon>Apicomplexa</taxon>
        <taxon>Aconoidasida</taxon>
        <taxon>Piroplasmida</taxon>
        <taxon>Babesiidae</taxon>
        <taxon>Babesia</taxon>
    </lineage>
</organism>
<evidence type="ECO:0000259" key="7">
    <source>
        <dbReference type="Pfam" id="PF13649"/>
    </source>
</evidence>
<evidence type="ECO:0000256" key="4">
    <source>
        <dbReference type="ARBA" id="ARBA00022691"/>
    </source>
</evidence>
<dbReference type="GO" id="GO:0035242">
    <property type="term" value="F:protein-arginine omega-N asymmetric methyltransferase activity"/>
    <property type="evidence" value="ECO:0007669"/>
    <property type="project" value="UniProtKB-EC"/>
</dbReference>
<dbReference type="Proteomes" id="UP001195914">
    <property type="component" value="Unassembled WGS sequence"/>
</dbReference>
<name>A0AAD9LI79_BABDI</name>
<dbReference type="PANTHER" id="PTHR11006">
    <property type="entry name" value="PROTEIN ARGININE N-METHYLTRANSFERASE"/>
    <property type="match status" value="1"/>
</dbReference>
<dbReference type="Gene3D" id="3.40.50.150">
    <property type="entry name" value="Vaccinia Virus protein VP39"/>
    <property type="match status" value="1"/>
</dbReference>
<dbReference type="CDD" id="cd02440">
    <property type="entry name" value="AdoMet_MTases"/>
    <property type="match status" value="1"/>
</dbReference>
<dbReference type="PROSITE" id="PS51678">
    <property type="entry name" value="SAM_MT_PRMT"/>
    <property type="match status" value="1"/>
</dbReference>
<sequence>MKHNAVKSQGVYSLQEVEAFARDWKRFQQNAAGHALVKDSPYTHDSYFHSYGYIGIHEEMLKDSVRTGTYHRAITQNKHLFHDRVVLDVGCGTGILSLFCVAAGARHVYAIECSNIIHLAREIVERNGASDKVTFIHGKCEEVELPVSGVDIIVSEWMGYFLLYENMLESVLFCRDKWLRPGGLIFPDHARLYVAAIEDAEYKCDKLDTWRDTYGFDFSIMRGYLLEEPLVDVVNEKTLNTTSCCVLSLDLNTCRIKDLDFSSEFMLVAQRKDYVHALVFWFDVSFSACHIPMVLSTSPREKYTHWKQTVFYLPDDLVIDCGDRIKGMVAVRRNDRNPRDIDVKIHYHQIGTHQCTSDNMRTGRDHSIQNTHFYRIR</sequence>
<proteinExistence type="predicted"/>
<dbReference type="Pfam" id="PF22528">
    <property type="entry name" value="PRMT_C"/>
    <property type="match status" value="1"/>
</dbReference>
<dbReference type="Gene3D" id="2.70.160.11">
    <property type="entry name" value="Hnrnp arginine n-methyltransferase1"/>
    <property type="match status" value="1"/>
</dbReference>
<feature type="domain" description="Methyltransferase" evidence="7">
    <location>
        <begin position="86"/>
        <end position="183"/>
    </location>
</feature>
<dbReference type="FunFam" id="2.70.160.11:FF:000001">
    <property type="entry name" value="Blast:Protein arginine N-methyltransferase 1"/>
    <property type="match status" value="1"/>
</dbReference>
<dbReference type="GO" id="GO:0005634">
    <property type="term" value="C:nucleus"/>
    <property type="evidence" value="ECO:0007669"/>
    <property type="project" value="TreeGrafter"/>
</dbReference>
<protein>
    <recommendedName>
        <fullName evidence="1">type I protein arginine methyltransferase</fullName>
        <ecNumber evidence="1">2.1.1.319</ecNumber>
    </recommendedName>
</protein>
<evidence type="ECO:0000256" key="3">
    <source>
        <dbReference type="ARBA" id="ARBA00022679"/>
    </source>
</evidence>
<keyword evidence="4 6" id="KW-0949">S-adenosyl-L-methionine</keyword>
<dbReference type="EC" id="2.1.1.319" evidence="1"/>
<dbReference type="EMBL" id="JAHBMH010000033">
    <property type="protein sequence ID" value="KAK1937613.1"/>
    <property type="molecule type" value="Genomic_DNA"/>
</dbReference>